<protein>
    <submittedName>
        <fullName evidence="2">Uncharacterized protein</fullName>
    </submittedName>
</protein>
<organism evidence="2 3">
    <name type="scientific">Glycomyces algeriensis</name>
    <dbReference type="NCBI Taxonomy" id="256037"/>
    <lineage>
        <taxon>Bacteria</taxon>
        <taxon>Bacillati</taxon>
        <taxon>Actinomycetota</taxon>
        <taxon>Actinomycetes</taxon>
        <taxon>Glycomycetales</taxon>
        <taxon>Glycomycetaceae</taxon>
        <taxon>Glycomyces</taxon>
    </lineage>
</organism>
<dbReference type="EMBL" id="BSDT01000001">
    <property type="protein sequence ID" value="GLI43117.1"/>
    <property type="molecule type" value="Genomic_DNA"/>
</dbReference>
<gene>
    <name evidence="2" type="ORF">GALLR39Z86_29670</name>
</gene>
<evidence type="ECO:0000313" key="2">
    <source>
        <dbReference type="EMBL" id="GLI43117.1"/>
    </source>
</evidence>
<reference evidence="2" key="1">
    <citation type="submission" date="2022-12" db="EMBL/GenBank/DDBJ databases">
        <title>Reference genome sequencing for broad-spectrum identification of bacterial and archaeal isolates by mass spectrometry.</title>
        <authorList>
            <person name="Sekiguchi Y."/>
            <person name="Tourlousse D.M."/>
        </authorList>
    </citation>
    <scope>NUCLEOTIDE SEQUENCE</scope>
    <source>
        <strain evidence="2">LLR39Z86</strain>
    </source>
</reference>
<feature type="region of interest" description="Disordered" evidence="1">
    <location>
        <begin position="71"/>
        <end position="113"/>
    </location>
</feature>
<accession>A0A9W6GA67</accession>
<dbReference type="AlphaFoldDB" id="A0A9W6GA67"/>
<name>A0A9W6GA67_9ACTN</name>
<proteinExistence type="predicted"/>
<evidence type="ECO:0000313" key="3">
    <source>
        <dbReference type="Proteomes" id="UP001144313"/>
    </source>
</evidence>
<keyword evidence="3" id="KW-1185">Reference proteome</keyword>
<dbReference type="Proteomes" id="UP001144313">
    <property type="component" value="Unassembled WGS sequence"/>
</dbReference>
<evidence type="ECO:0000256" key="1">
    <source>
        <dbReference type="SAM" id="MobiDB-lite"/>
    </source>
</evidence>
<feature type="compositionally biased region" description="Basic and acidic residues" evidence="1">
    <location>
        <begin position="71"/>
        <end position="89"/>
    </location>
</feature>
<sequence length="113" mass="12189">MLSGGEMPRDPGFVTVVIDPAFGTLRPERTGHCRPLCAHSGHNGTIVSLKCQLMHSSHYGSAFQGVLDTDPRVSYDRHRPDTSCHRPEPDTPIADPRACGSGSLSPAFFSLSQ</sequence>
<comment type="caution">
    <text evidence="2">The sequence shown here is derived from an EMBL/GenBank/DDBJ whole genome shotgun (WGS) entry which is preliminary data.</text>
</comment>